<dbReference type="SUPFAM" id="SSF55874">
    <property type="entry name" value="ATPase domain of HSP90 chaperone/DNA topoisomerase II/histidine kinase"/>
    <property type="match status" value="1"/>
</dbReference>
<comment type="catalytic activity">
    <reaction evidence="1">
        <text>ATP + protein L-histidine = ADP + protein N-phospho-L-histidine.</text>
        <dbReference type="EC" id="2.7.13.3"/>
    </reaction>
</comment>
<dbReference type="GO" id="GO:0016301">
    <property type="term" value="F:kinase activity"/>
    <property type="evidence" value="ECO:0007669"/>
    <property type="project" value="UniProtKB-KW"/>
</dbReference>
<organism evidence="11 12">
    <name type="scientific">Actinocorallia libanotica</name>
    <dbReference type="NCBI Taxonomy" id="46162"/>
    <lineage>
        <taxon>Bacteria</taxon>
        <taxon>Bacillati</taxon>
        <taxon>Actinomycetota</taxon>
        <taxon>Actinomycetes</taxon>
        <taxon>Streptosporangiales</taxon>
        <taxon>Thermomonosporaceae</taxon>
        <taxon>Actinocorallia</taxon>
    </lineage>
</organism>
<dbReference type="Gene3D" id="3.30.565.10">
    <property type="entry name" value="Histidine kinase-like ATPase, C-terminal domain"/>
    <property type="match status" value="1"/>
</dbReference>
<evidence type="ECO:0000256" key="1">
    <source>
        <dbReference type="ARBA" id="ARBA00000085"/>
    </source>
</evidence>
<gene>
    <name evidence="11" type="ORF">GCM10009550_47440</name>
</gene>
<evidence type="ECO:0000256" key="6">
    <source>
        <dbReference type="ARBA" id="ARBA00022777"/>
    </source>
</evidence>
<evidence type="ECO:0000256" key="5">
    <source>
        <dbReference type="ARBA" id="ARBA00022741"/>
    </source>
</evidence>
<dbReference type="Pfam" id="PF13796">
    <property type="entry name" value="Sensor"/>
    <property type="match status" value="1"/>
</dbReference>
<feature type="domain" description="Histidine kinase/HSP90-like ATPase" evidence="10">
    <location>
        <begin position="315"/>
        <end position="405"/>
    </location>
</feature>
<feature type="transmembrane region" description="Helical" evidence="9">
    <location>
        <begin position="161"/>
        <end position="183"/>
    </location>
</feature>
<reference evidence="11 12" key="1">
    <citation type="journal article" date="2019" name="Int. J. Syst. Evol. Microbiol.">
        <title>The Global Catalogue of Microorganisms (GCM) 10K type strain sequencing project: providing services to taxonomists for standard genome sequencing and annotation.</title>
        <authorList>
            <consortium name="The Broad Institute Genomics Platform"/>
            <consortium name="The Broad Institute Genome Sequencing Center for Infectious Disease"/>
            <person name="Wu L."/>
            <person name="Ma J."/>
        </authorList>
    </citation>
    <scope>NUCLEOTIDE SEQUENCE [LARGE SCALE GENOMIC DNA]</scope>
    <source>
        <strain evidence="11 12">JCM 10696</strain>
    </source>
</reference>
<dbReference type="PANTHER" id="PTHR24421">
    <property type="entry name" value="NITRATE/NITRITE SENSOR PROTEIN NARX-RELATED"/>
    <property type="match status" value="1"/>
</dbReference>
<keyword evidence="9" id="KW-0812">Transmembrane</keyword>
<proteinExistence type="predicted"/>
<evidence type="ECO:0000256" key="9">
    <source>
        <dbReference type="SAM" id="Phobius"/>
    </source>
</evidence>
<evidence type="ECO:0000313" key="11">
    <source>
        <dbReference type="EMBL" id="GAA0958646.1"/>
    </source>
</evidence>
<keyword evidence="9" id="KW-0472">Membrane</keyword>
<evidence type="ECO:0000256" key="2">
    <source>
        <dbReference type="ARBA" id="ARBA00012438"/>
    </source>
</evidence>
<keyword evidence="3" id="KW-0597">Phosphoprotein</keyword>
<keyword evidence="12" id="KW-1185">Reference proteome</keyword>
<comment type="caution">
    <text evidence="11">The sequence shown here is derived from an EMBL/GenBank/DDBJ whole genome shotgun (WGS) entry which is preliminary data.</text>
</comment>
<accession>A0ABN1RK49</accession>
<feature type="transmembrane region" description="Helical" evidence="9">
    <location>
        <begin position="112"/>
        <end position="134"/>
    </location>
</feature>
<feature type="transmembrane region" description="Helical" evidence="9">
    <location>
        <begin position="12"/>
        <end position="30"/>
    </location>
</feature>
<dbReference type="InterPro" id="IPR011712">
    <property type="entry name" value="Sig_transdc_His_kin_sub3_dim/P"/>
</dbReference>
<dbReference type="InterPro" id="IPR025828">
    <property type="entry name" value="Put_sensor_dom"/>
</dbReference>
<dbReference type="Pfam" id="PF02518">
    <property type="entry name" value="HATPase_c"/>
    <property type="match status" value="1"/>
</dbReference>
<sequence length="405" mass="43305">MRGERAGKELAYILFGMVFGVLAAAFTAGVLLLGTVLSVTAIGVPLLAAGLLGARRLGGAQRRLAAALLGERIEQPPPRRELPGFYGRMQSRLTDPYGWRAVAFFLLQPPQALIQAATVIVTWCWGAVALTFPIQQALGWNRVEGGWTLAGFALEPFPRTLLVSLAGLCLLWLAPKAVHLVLLPHRLLLRLLLGPRRPAARIRDLEESRALVVDESAAVLRRIERDLHDGAQVRMVSLIMQLTLLRESVPEGSARELAGKAQETASLAVRELRELVRGIHPPVLDQGLEAALTALADTVPLRTTLDAAVPRLRPAVESIAYFCVAELLTNAAKHGGADEARVDASLDGDLLRVEVADDGRGGATVLPGSGLAGLRDRVGAVDGRLLIHSPAGGPTRITVELPADR</sequence>
<evidence type="ECO:0000313" key="12">
    <source>
        <dbReference type="Proteomes" id="UP001500665"/>
    </source>
</evidence>
<dbReference type="PANTHER" id="PTHR24421:SF10">
    <property type="entry name" value="NITRATE_NITRITE SENSOR PROTEIN NARQ"/>
    <property type="match status" value="1"/>
</dbReference>
<keyword evidence="4" id="KW-0808">Transferase</keyword>
<dbReference type="EMBL" id="BAAAHH010000021">
    <property type="protein sequence ID" value="GAA0958646.1"/>
    <property type="molecule type" value="Genomic_DNA"/>
</dbReference>
<evidence type="ECO:0000256" key="7">
    <source>
        <dbReference type="ARBA" id="ARBA00022840"/>
    </source>
</evidence>
<dbReference type="SMART" id="SM00387">
    <property type="entry name" value="HATPase_c"/>
    <property type="match status" value="1"/>
</dbReference>
<dbReference type="EC" id="2.7.13.3" evidence="2"/>
<dbReference type="Proteomes" id="UP001500665">
    <property type="component" value="Unassembled WGS sequence"/>
</dbReference>
<dbReference type="CDD" id="cd16917">
    <property type="entry name" value="HATPase_UhpB-NarQ-NarX-like"/>
    <property type="match status" value="1"/>
</dbReference>
<keyword evidence="6 11" id="KW-0418">Kinase</keyword>
<evidence type="ECO:0000256" key="4">
    <source>
        <dbReference type="ARBA" id="ARBA00022679"/>
    </source>
</evidence>
<name>A0ABN1RK49_9ACTN</name>
<dbReference type="RefSeq" id="WP_344243123.1">
    <property type="nucleotide sequence ID" value="NZ_BAAAHH010000021.1"/>
</dbReference>
<keyword evidence="5" id="KW-0547">Nucleotide-binding</keyword>
<dbReference type="Gene3D" id="1.20.5.1930">
    <property type="match status" value="1"/>
</dbReference>
<evidence type="ECO:0000259" key="10">
    <source>
        <dbReference type="SMART" id="SM00387"/>
    </source>
</evidence>
<dbReference type="Pfam" id="PF07730">
    <property type="entry name" value="HisKA_3"/>
    <property type="match status" value="1"/>
</dbReference>
<keyword evidence="8" id="KW-0902">Two-component regulatory system</keyword>
<keyword evidence="9" id="KW-1133">Transmembrane helix</keyword>
<dbReference type="InterPro" id="IPR003594">
    <property type="entry name" value="HATPase_dom"/>
</dbReference>
<protein>
    <recommendedName>
        <fullName evidence="2">histidine kinase</fullName>
        <ecNumber evidence="2">2.7.13.3</ecNumber>
    </recommendedName>
</protein>
<evidence type="ECO:0000256" key="8">
    <source>
        <dbReference type="ARBA" id="ARBA00023012"/>
    </source>
</evidence>
<keyword evidence="7" id="KW-0067">ATP-binding</keyword>
<dbReference type="InterPro" id="IPR050482">
    <property type="entry name" value="Sensor_HK_TwoCompSys"/>
</dbReference>
<dbReference type="InterPro" id="IPR036890">
    <property type="entry name" value="HATPase_C_sf"/>
</dbReference>
<evidence type="ECO:0000256" key="3">
    <source>
        <dbReference type="ARBA" id="ARBA00022553"/>
    </source>
</evidence>